<reference evidence="1" key="1">
    <citation type="submission" date="2022-07" db="EMBL/GenBank/DDBJ databases">
        <title>Chromosome-level genome of Muraenolepis orangiensis.</title>
        <authorList>
            <person name="Kim J."/>
        </authorList>
    </citation>
    <scope>NUCLEOTIDE SEQUENCE</scope>
    <source>
        <strain evidence="1">KU_S4_2022</strain>
        <tissue evidence="1">Muscle</tissue>
    </source>
</reference>
<evidence type="ECO:0000313" key="1">
    <source>
        <dbReference type="EMBL" id="KAJ3592040.1"/>
    </source>
</evidence>
<proteinExistence type="predicted"/>
<dbReference type="Proteomes" id="UP001148018">
    <property type="component" value="Unassembled WGS sequence"/>
</dbReference>
<accession>A0A9Q0DRT5</accession>
<protein>
    <submittedName>
        <fullName evidence="1">Uncharacterized protein</fullName>
    </submittedName>
</protein>
<evidence type="ECO:0000313" key="2">
    <source>
        <dbReference type="Proteomes" id="UP001148018"/>
    </source>
</evidence>
<sequence>MNPFLGPSPVLNWDHVPCFTLVLDLGQQEDLVYTADHLRVRVAPSGRLYGVDVAFRPDDGICRAELTQPLPTPTGEWTTPTS</sequence>
<gene>
    <name evidence="1" type="ORF">NHX12_007170</name>
</gene>
<organism evidence="1 2">
    <name type="scientific">Muraenolepis orangiensis</name>
    <name type="common">Patagonian moray cod</name>
    <dbReference type="NCBI Taxonomy" id="630683"/>
    <lineage>
        <taxon>Eukaryota</taxon>
        <taxon>Metazoa</taxon>
        <taxon>Chordata</taxon>
        <taxon>Craniata</taxon>
        <taxon>Vertebrata</taxon>
        <taxon>Euteleostomi</taxon>
        <taxon>Actinopterygii</taxon>
        <taxon>Neopterygii</taxon>
        <taxon>Teleostei</taxon>
        <taxon>Neoteleostei</taxon>
        <taxon>Acanthomorphata</taxon>
        <taxon>Zeiogadaria</taxon>
        <taxon>Gadariae</taxon>
        <taxon>Gadiformes</taxon>
        <taxon>Muraenolepidoidei</taxon>
        <taxon>Muraenolepididae</taxon>
        <taxon>Muraenolepis</taxon>
    </lineage>
</organism>
<name>A0A9Q0DRT5_9TELE</name>
<comment type="caution">
    <text evidence="1">The sequence shown here is derived from an EMBL/GenBank/DDBJ whole genome shotgun (WGS) entry which is preliminary data.</text>
</comment>
<dbReference type="AlphaFoldDB" id="A0A9Q0DRT5"/>
<keyword evidence="2" id="KW-1185">Reference proteome</keyword>
<dbReference type="EMBL" id="JANIIK010000113">
    <property type="protein sequence ID" value="KAJ3592040.1"/>
    <property type="molecule type" value="Genomic_DNA"/>
</dbReference>